<evidence type="ECO:0000313" key="2">
    <source>
        <dbReference type="EMBL" id="PIL47069.1"/>
    </source>
</evidence>
<gene>
    <name evidence="2" type="ORF">CR105_02720</name>
</gene>
<sequence>MANKALATRQKMQVKIEPSQRFGKPRNPVAVAAKLRAAGPHTKGATAQRQSEKRALAKAKLVADDN</sequence>
<accession>A0A2G8TM52</accession>
<dbReference type="RefSeq" id="WP_099786870.1">
    <property type="nucleotide sequence ID" value="NZ_JBHLYV010000100.1"/>
</dbReference>
<feature type="region of interest" description="Disordered" evidence="1">
    <location>
        <begin position="37"/>
        <end position="66"/>
    </location>
</feature>
<dbReference type="EMBL" id="PDOC01000001">
    <property type="protein sequence ID" value="PIL47069.1"/>
    <property type="molecule type" value="Genomic_DNA"/>
</dbReference>
<feature type="compositionally biased region" description="Basic and acidic residues" evidence="1">
    <location>
        <begin position="50"/>
        <end position="66"/>
    </location>
</feature>
<dbReference type="Proteomes" id="UP000230390">
    <property type="component" value="Unassembled WGS sequence"/>
</dbReference>
<protein>
    <submittedName>
        <fullName evidence="2">Uncharacterized protein</fullName>
    </submittedName>
</protein>
<comment type="caution">
    <text evidence="2">The sequence shown here is derived from an EMBL/GenBank/DDBJ whole genome shotgun (WGS) entry which is preliminary data.</text>
</comment>
<dbReference type="OrthoDB" id="8707008at2"/>
<proteinExistence type="predicted"/>
<evidence type="ECO:0000256" key="1">
    <source>
        <dbReference type="SAM" id="MobiDB-lite"/>
    </source>
</evidence>
<dbReference type="AlphaFoldDB" id="A0A2G8TM52"/>
<name>A0A2G8TM52_9BURK</name>
<evidence type="ECO:0000313" key="3">
    <source>
        <dbReference type="Proteomes" id="UP000230390"/>
    </source>
</evidence>
<keyword evidence="3" id="KW-1185">Reference proteome</keyword>
<reference evidence="2 3" key="1">
    <citation type="submission" date="2017-10" db="EMBL/GenBank/DDBJ databases">
        <title>Massilia psychrophilum sp. nov., a novel purple-pigmented bacterium isolated from Tianshan glacier, Xinjiang Municipality, China.</title>
        <authorList>
            <person name="Wang H."/>
        </authorList>
    </citation>
    <scope>NUCLEOTIDE SEQUENCE [LARGE SCALE GENOMIC DNA]</scope>
    <source>
        <strain evidence="2 3">JCM 30074</strain>
    </source>
</reference>
<organism evidence="2 3">
    <name type="scientific">Massilia eurypsychrophila</name>
    <dbReference type="NCBI Taxonomy" id="1485217"/>
    <lineage>
        <taxon>Bacteria</taxon>
        <taxon>Pseudomonadati</taxon>
        <taxon>Pseudomonadota</taxon>
        <taxon>Betaproteobacteria</taxon>
        <taxon>Burkholderiales</taxon>
        <taxon>Oxalobacteraceae</taxon>
        <taxon>Telluria group</taxon>
        <taxon>Massilia</taxon>
    </lineage>
</organism>